<keyword evidence="5" id="KW-1278">Translocase</keyword>
<dbReference type="Pfam" id="PF08402">
    <property type="entry name" value="TOBE_2"/>
    <property type="match status" value="1"/>
</dbReference>
<dbReference type="InterPro" id="IPR015853">
    <property type="entry name" value="ABC_transpr_FbpC"/>
</dbReference>
<protein>
    <submittedName>
        <fullName evidence="8">Glycerol-3-phosphate ABC transporter, ATP-binding protein UgpC (TC 3.A.1.1.3)</fullName>
    </submittedName>
</protein>
<name>A0A3B0TXS9_9ZZZZ</name>
<evidence type="ECO:0000256" key="5">
    <source>
        <dbReference type="ARBA" id="ARBA00022967"/>
    </source>
</evidence>
<dbReference type="InterPro" id="IPR012340">
    <property type="entry name" value="NA-bd_OB-fold"/>
</dbReference>
<evidence type="ECO:0000259" key="7">
    <source>
        <dbReference type="PROSITE" id="PS50893"/>
    </source>
</evidence>
<dbReference type="EMBL" id="UOEM01000061">
    <property type="protein sequence ID" value="VAW13354.1"/>
    <property type="molecule type" value="Genomic_DNA"/>
</dbReference>
<dbReference type="Gene3D" id="3.40.50.300">
    <property type="entry name" value="P-loop containing nucleotide triphosphate hydrolases"/>
    <property type="match status" value="1"/>
</dbReference>
<proteinExistence type="predicted"/>
<dbReference type="GO" id="GO:0005524">
    <property type="term" value="F:ATP binding"/>
    <property type="evidence" value="ECO:0007669"/>
    <property type="project" value="UniProtKB-KW"/>
</dbReference>
<evidence type="ECO:0000256" key="2">
    <source>
        <dbReference type="ARBA" id="ARBA00022475"/>
    </source>
</evidence>
<dbReference type="CDD" id="cd03259">
    <property type="entry name" value="ABC_Carb_Solutes_like"/>
    <property type="match status" value="1"/>
</dbReference>
<dbReference type="FunFam" id="3.40.50.300:FF:000042">
    <property type="entry name" value="Maltose/maltodextrin ABC transporter, ATP-binding protein"/>
    <property type="match status" value="1"/>
</dbReference>
<organism evidence="8">
    <name type="scientific">hydrothermal vent metagenome</name>
    <dbReference type="NCBI Taxonomy" id="652676"/>
    <lineage>
        <taxon>unclassified sequences</taxon>
        <taxon>metagenomes</taxon>
        <taxon>ecological metagenomes</taxon>
    </lineage>
</organism>
<dbReference type="InterPro" id="IPR027417">
    <property type="entry name" value="P-loop_NTPase"/>
</dbReference>
<dbReference type="PROSITE" id="PS50893">
    <property type="entry name" value="ABC_TRANSPORTER_2"/>
    <property type="match status" value="1"/>
</dbReference>
<dbReference type="SUPFAM" id="SSF50331">
    <property type="entry name" value="MOP-like"/>
    <property type="match status" value="1"/>
</dbReference>
<evidence type="ECO:0000256" key="4">
    <source>
        <dbReference type="ARBA" id="ARBA00022840"/>
    </source>
</evidence>
<reference evidence="8" key="1">
    <citation type="submission" date="2018-06" db="EMBL/GenBank/DDBJ databases">
        <authorList>
            <person name="Zhirakovskaya E."/>
        </authorList>
    </citation>
    <scope>NUCLEOTIDE SEQUENCE</scope>
</reference>
<dbReference type="InterPro" id="IPR003593">
    <property type="entry name" value="AAA+_ATPase"/>
</dbReference>
<keyword evidence="6" id="KW-0472">Membrane</keyword>
<keyword evidence="3" id="KW-0547">Nucleotide-binding</keyword>
<feature type="domain" description="ABC transporter" evidence="7">
    <location>
        <begin position="4"/>
        <end position="234"/>
    </location>
</feature>
<dbReference type="GO" id="GO:0055052">
    <property type="term" value="C:ATP-binding cassette (ABC) transporter complex, substrate-binding subunit-containing"/>
    <property type="evidence" value="ECO:0007669"/>
    <property type="project" value="TreeGrafter"/>
</dbReference>
<keyword evidence="4 8" id="KW-0067">ATP-binding</keyword>
<keyword evidence="2" id="KW-1003">Cell membrane</keyword>
<evidence type="ECO:0000256" key="6">
    <source>
        <dbReference type="ARBA" id="ARBA00023136"/>
    </source>
</evidence>
<dbReference type="PANTHER" id="PTHR43875:SF15">
    <property type="entry name" value="TREHALOSE IMPORT ATP-BINDING PROTEIN SUGC"/>
    <property type="match status" value="1"/>
</dbReference>
<dbReference type="InterPro" id="IPR047641">
    <property type="entry name" value="ABC_transpr_MalK/UgpC-like"/>
</dbReference>
<dbReference type="Gene3D" id="2.40.50.140">
    <property type="entry name" value="Nucleic acid-binding proteins"/>
    <property type="match status" value="1"/>
</dbReference>
<dbReference type="Pfam" id="PF00005">
    <property type="entry name" value="ABC_tran"/>
    <property type="match status" value="1"/>
</dbReference>
<evidence type="ECO:0000313" key="8">
    <source>
        <dbReference type="EMBL" id="VAW13354.1"/>
    </source>
</evidence>
<keyword evidence="1" id="KW-0813">Transport</keyword>
<dbReference type="GO" id="GO:0016887">
    <property type="term" value="F:ATP hydrolysis activity"/>
    <property type="evidence" value="ECO:0007669"/>
    <property type="project" value="InterPro"/>
</dbReference>
<evidence type="ECO:0000256" key="1">
    <source>
        <dbReference type="ARBA" id="ARBA00022448"/>
    </source>
</evidence>
<dbReference type="InterPro" id="IPR013611">
    <property type="entry name" value="Transp-assoc_OB_typ2"/>
</dbReference>
<dbReference type="SMART" id="SM00382">
    <property type="entry name" value="AAA"/>
    <property type="match status" value="1"/>
</dbReference>
<gene>
    <name evidence="8" type="ORF">MNBD_ALPHA09-2095</name>
</gene>
<accession>A0A3B0TXS9</accession>
<sequence length="347" mass="37840">MTGIRIHNLVKQWGDIRAVDKVSFEVPQGALTVLLGPSGCGKSTILRMIAGLEDVSAGQVHIGGRDVTHMDAAKRGVSMVFQSYALFPHLNVAENILFGLKVRKVPKAEQQRRLAEAARMVGLEDLLYRKPANLSGGQRQRVALTRTIVSNQPVCLMDEPLSNLDAKLRAEMRDEIHSLQRKLGLTMVYVTHDQTEAMSMADQVVLMKEGRIDQIGPPAELYDTPATVFTARFLGVPPMNVMDIGPIGMSGMMGDALGSGPPGWRLGVRPENISIVKQGLPVEVGAIDYMGAETVLRVRHGPQNLMVRINGRTTAVPGEALCVTWKAEDTHLFDEHGMRRGGLDALP</sequence>
<dbReference type="GO" id="GO:0015408">
    <property type="term" value="F:ABC-type ferric iron transporter activity"/>
    <property type="evidence" value="ECO:0007669"/>
    <property type="project" value="InterPro"/>
</dbReference>
<dbReference type="Gene3D" id="2.40.50.100">
    <property type="match status" value="1"/>
</dbReference>
<dbReference type="InterPro" id="IPR008995">
    <property type="entry name" value="Mo/tungstate-bd_C_term_dom"/>
</dbReference>
<dbReference type="AlphaFoldDB" id="A0A3B0TXS9"/>
<dbReference type="InterPro" id="IPR003439">
    <property type="entry name" value="ABC_transporter-like_ATP-bd"/>
</dbReference>
<dbReference type="SUPFAM" id="SSF52540">
    <property type="entry name" value="P-loop containing nucleoside triphosphate hydrolases"/>
    <property type="match status" value="1"/>
</dbReference>
<dbReference type="PANTHER" id="PTHR43875">
    <property type="entry name" value="MALTODEXTRIN IMPORT ATP-BINDING PROTEIN MSMX"/>
    <property type="match status" value="1"/>
</dbReference>
<evidence type="ECO:0000256" key="3">
    <source>
        <dbReference type="ARBA" id="ARBA00022741"/>
    </source>
</evidence>